<sequence length="627" mass="69163">MTYASLPAAALSSATELAAVLSVLRQFSAKSGSLTFLKQLHACAIVLGLHRHPLVVHKLISAYSLVRLPAFSRLAFFDSLSADVFQWNSLLTAFSHNVCFHHVVQTFFRMRVLSREKPDGHTLALVSKASGMLRCLRTGRAVHCLVEVLGLELDAVLGNTLMLMYFRCDNPEDARKMFDEIPIKSAASWNALISEHVNSCDGETWKLVRKMQANGEKLDGFTVSTLLPLCTGGGSTGIIRGRQIHGYIVRHLLSLSSELHIGSCLINMYCKGENLVIGRRVFDTLRSRNVFSWTSMISGYVENAVLEEAMRLFSSMPYVGGIMPNEVTLLTILPAVGSLGRMDDGKQIHGFALRHLLADKSSLKNALMDMYSKCGSLVYARCIFDDESLQKDAISWTSMVSAYGIHGKGEEALLLFNKMCSLEIKLDDIVSLGILLACSRAGLVKEGMEIYGLLVGYLGIIPSAEMCSCMVDMLARAGQLDQALGFIDSMPLEPTPSIWGALFRSAVTHSNHKIEHIARKFLIDSEPNNPSNYVTLSNFHASCGRWDDVAKVRKRMKEKGLRKTPGLSWIGINGKFHSFYSADKSHVCSVPTASAFNFEGRVLRDYGSLMSPMVEENLDVPIPEFGQ</sequence>
<feature type="repeat" description="PPR" evidence="2">
    <location>
        <begin position="289"/>
        <end position="323"/>
    </location>
</feature>
<protein>
    <recommendedName>
        <fullName evidence="5">Pentatricopeptide repeat-containing protein</fullName>
    </recommendedName>
</protein>
<dbReference type="InterPro" id="IPR046960">
    <property type="entry name" value="PPR_At4g14850-like_plant"/>
</dbReference>
<dbReference type="Gene3D" id="1.25.40.10">
    <property type="entry name" value="Tetratricopeptide repeat domain"/>
    <property type="match status" value="3"/>
</dbReference>
<dbReference type="FunFam" id="1.25.40.10:FF:000996">
    <property type="entry name" value="Small kernel1"/>
    <property type="match status" value="1"/>
</dbReference>
<dbReference type="InterPro" id="IPR011990">
    <property type="entry name" value="TPR-like_helical_dom_sf"/>
</dbReference>
<evidence type="ECO:0000256" key="2">
    <source>
        <dbReference type="PROSITE-ProRule" id="PRU00708"/>
    </source>
</evidence>
<dbReference type="InterPro" id="IPR046848">
    <property type="entry name" value="E_motif"/>
</dbReference>
<evidence type="ECO:0000313" key="4">
    <source>
        <dbReference type="Proteomes" id="UP000636800"/>
    </source>
</evidence>
<dbReference type="Pfam" id="PF13041">
    <property type="entry name" value="PPR_2"/>
    <property type="match status" value="1"/>
</dbReference>
<dbReference type="Proteomes" id="UP000636800">
    <property type="component" value="Chromosome 5"/>
</dbReference>
<reference evidence="3 4" key="1">
    <citation type="journal article" date="2020" name="Nat. Food">
        <title>A phased Vanilla planifolia genome enables genetic improvement of flavour and production.</title>
        <authorList>
            <person name="Hasing T."/>
            <person name="Tang H."/>
            <person name="Brym M."/>
            <person name="Khazi F."/>
            <person name="Huang T."/>
            <person name="Chambers A.H."/>
        </authorList>
    </citation>
    <scope>NUCLEOTIDE SEQUENCE [LARGE SCALE GENOMIC DNA]</scope>
    <source>
        <tissue evidence="3">Leaf</tissue>
    </source>
</reference>
<organism evidence="3 4">
    <name type="scientific">Vanilla planifolia</name>
    <name type="common">Vanilla</name>
    <dbReference type="NCBI Taxonomy" id="51239"/>
    <lineage>
        <taxon>Eukaryota</taxon>
        <taxon>Viridiplantae</taxon>
        <taxon>Streptophyta</taxon>
        <taxon>Embryophyta</taxon>
        <taxon>Tracheophyta</taxon>
        <taxon>Spermatophyta</taxon>
        <taxon>Magnoliopsida</taxon>
        <taxon>Liliopsida</taxon>
        <taxon>Asparagales</taxon>
        <taxon>Orchidaceae</taxon>
        <taxon>Vanilloideae</taxon>
        <taxon>Vanilleae</taxon>
        <taxon>Vanilla</taxon>
    </lineage>
</organism>
<evidence type="ECO:0000256" key="1">
    <source>
        <dbReference type="ARBA" id="ARBA00022737"/>
    </source>
</evidence>
<keyword evidence="4" id="KW-1185">Reference proteome</keyword>
<evidence type="ECO:0008006" key="5">
    <source>
        <dbReference type="Google" id="ProtNLM"/>
    </source>
</evidence>
<dbReference type="Pfam" id="PF20431">
    <property type="entry name" value="E_motif"/>
    <property type="match status" value="1"/>
</dbReference>
<dbReference type="GO" id="GO:0009451">
    <property type="term" value="P:RNA modification"/>
    <property type="evidence" value="ECO:0007669"/>
    <property type="project" value="InterPro"/>
</dbReference>
<dbReference type="NCBIfam" id="TIGR00756">
    <property type="entry name" value="PPR"/>
    <property type="match status" value="2"/>
</dbReference>
<evidence type="ECO:0000313" key="3">
    <source>
        <dbReference type="EMBL" id="KAG0479770.1"/>
    </source>
</evidence>
<dbReference type="EMBL" id="JADCNL010000005">
    <property type="protein sequence ID" value="KAG0479770.1"/>
    <property type="molecule type" value="Genomic_DNA"/>
</dbReference>
<dbReference type="PANTHER" id="PTHR47926:SF540">
    <property type="entry name" value="PENTATRICOPEPTIDE REPEAT-CONTAINING PROTEIN"/>
    <property type="match status" value="1"/>
</dbReference>
<feature type="repeat" description="PPR" evidence="2">
    <location>
        <begin position="529"/>
        <end position="563"/>
    </location>
</feature>
<dbReference type="GO" id="GO:0003723">
    <property type="term" value="F:RNA binding"/>
    <property type="evidence" value="ECO:0007669"/>
    <property type="project" value="InterPro"/>
</dbReference>
<comment type="caution">
    <text evidence="3">The sequence shown here is derived from an EMBL/GenBank/DDBJ whole genome shotgun (WGS) entry which is preliminary data.</text>
</comment>
<gene>
    <name evidence="3" type="ORF">HPP92_010628</name>
</gene>
<dbReference type="AlphaFoldDB" id="A0A835V114"/>
<name>A0A835V114_VANPL</name>
<dbReference type="InterPro" id="IPR002885">
    <property type="entry name" value="PPR_rpt"/>
</dbReference>
<dbReference type="OrthoDB" id="508070at2759"/>
<keyword evidence="1" id="KW-0677">Repeat</keyword>
<dbReference type="Pfam" id="PF01535">
    <property type="entry name" value="PPR"/>
    <property type="match status" value="3"/>
</dbReference>
<feature type="repeat" description="PPR" evidence="2">
    <location>
        <begin position="392"/>
        <end position="426"/>
    </location>
</feature>
<dbReference type="PANTHER" id="PTHR47926">
    <property type="entry name" value="PENTATRICOPEPTIDE REPEAT-CONTAINING PROTEIN"/>
    <property type="match status" value="1"/>
</dbReference>
<accession>A0A835V114</accession>
<dbReference type="PROSITE" id="PS51375">
    <property type="entry name" value="PPR"/>
    <property type="match status" value="3"/>
</dbReference>
<proteinExistence type="predicted"/>